<dbReference type="PANTHER" id="PTHR42834:SF1">
    <property type="entry name" value="ENDONUCLEASE_EXONUCLEASE_PHOSPHATASE FAMILY PROTEIN (AFU_ORTHOLOGUE AFUA_3G09210)"/>
    <property type="match status" value="1"/>
</dbReference>
<keyword evidence="2" id="KW-0255">Endonuclease</keyword>
<organism evidence="2 3">
    <name type="scientific">Oceanispirochaeta crateris</name>
    <dbReference type="NCBI Taxonomy" id="2518645"/>
    <lineage>
        <taxon>Bacteria</taxon>
        <taxon>Pseudomonadati</taxon>
        <taxon>Spirochaetota</taxon>
        <taxon>Spirochaetia</taxon>
        <taxon>Spirochaetales</taxon>
        <taxon>Spirochaetaceae</taxon>
        <taxon>Oceanispirochaeta</taxon>
    </lineage>
</organism>
<keyword evidence="2" id="KW-0378">Hydrolase</keyword>
<dbReference type="InterPro" id="IPR005135">
    <property type="entry name" value="Endo/exonuclease/phosphatase"/>
</dbReference>
<dbReference type="InterPro" id="IPR036691">
    <property type="entry name" value="Endo/exonu/phosph_ase_sf"/>
</dbReference>
<keyword evidence="2" id="KW-0269">Exonuclease</keyword>
<evidence type="ECO:0000313" key="2">
    <source>
        <dbReference type="EMBL" id="QEN08898.1"/>
    </source>
</evidence>
<dbReference type="PANTHER" id="PTHR42834">
    <property type="entry name" value="ENDONUCLEASE/EXONUCLEASE/PHOSPHATASE FAMILY PROTEIN (AFU_ORTHOLOGUE AFUA_3G09210)"/>
    <property type="match status" value="1"/>
</dbReference>
<dbReference type="KEGG" id="ock:EXM22_13190"/>
<keyword evidence="2" id="KW-0540">Nuclease</keyword>
<reference evidence="2 3" key="1">
    <citation type="submission" date="2019-02" db="EMBL/GenBank/DDBJ databases">
        <title>Complete Genome Sequence and Methylome Analysis of free living Spirochaetas.</title>
        <authorList>
            <person name="Fomenkov A."/>
            <person name="Dubinina G."/>
            <person name="Leshcheva N."/>
            <person name="Mikheeva N."/>
            <person name="Grabovich M."/>
            <person name="Vincze T."/>
            <person name="Roberts R.J."/>
        </authorList>
    </citation>
    <scope>NUCLEOTIDE SEQUENCE [LARGE SCALE GENOMIC DNA]</scope>
    <source>
        <strain evidence="2 3">K2</strain>
    </source>
</reference>
<dbReference type="GO" id="GO:0004527">
    <property type="term" value="F:exonuclease activity"/>
    <property type="evidence" value="ECO:0007669"/>
    <property type="project" value="UniProtKB-KW"/>
</dbReference>
<feature type="domain" description="Endonuclease/exonuclease/phosphatase" evidence="1">
    <location>
        <begin position="29"/>
        <end position="216"/>
    </location>
</feature>
<accession>A0A5C1QNH8</accession>
<dbReference type="EMBL" id="CP036150">
    <property type="protein sequence ID" value="QEN08898.1"/>
    <property type="molecule type" value="Genomic_DNA"/>
</dbReference>
<dbReference type="RefSeq" id="WP_149486977.1">
    <property type="nucleotide sequence ID" value="NZ_CP036150.1"/>
</dbReference>
<proteinExistence type="predicted"/>
<evidence type="ECO:0000259" key="1">
    <source>
        <dbReference type="Pfam" id="PF19580"/>
    </source>
</evidence>
<protein>
    <submittedName>
        <fullName evidence="2">Endonuclease/exonuclease/phosphatase family protein</fullName>
    </submittedName>
</protein>
<name>A0A5C1QNH8_9SPIO</name>
<dbReference type="Gene3D" id="3.60.10.10">
    <property type="entry name" value="Endonuclease/exonuclease/phosphatase"/>
    <property type="match status" value="1"/>
</dbReference>
<dbReference type="GO" id="GO:0004519">
    <property type="term" value="F:endonuclease activity"/>
    <property type="evidence" value="ECO:0007669"/>
    <property type="project" value="UniProtKB-KW"/>
</dbReference>
<keyword evidence="3" id="KW-1185">Reference proteome</keyword>
<dbReference type="SUPFAM" id="SSF56219">
    <property type="entry name" value="DNase I-like"/>
    <property type="match status" value="1"/>
</dbReference>
<dbReference type="PROSITE" id="PS51257">
    <property type="entry name" value="PROKAR_LIPOPROTEIN"/>
    <property type="match status" value="1"/>
</dbReference>
<evidence type="ECO:0000313" key="3">
    <source>
        <dbReference type="Proteomes" id="UP000324209"/>
    </source>
</evidence>
<dbReference type="OrthoDB" id="184983at2"/>
<sequence length="344" mass="39544">MKVWVLCIQTVLLFISCLIPEEDMVDSLSVMTWNVQNLFDDQSSGVEYEEYDPQLSDWDENSMRIKLENLKEVLLSAEPELPDIILLQEVENREILEVLNEDYLDGYYSFIDAWDDRESAICCGILSCYTPEEVHLHFPGLYGKRQLRPVVEIHFRMGSETLILFNNHWKSRAGGQAATETARIRAAGVLSKRIVELRNQGYTNLVVAGDLNGSWEDFRAGGVQTAQIPVEEIQNVSWTDCLYISLEPADTFLSTDKTVLYSPWKGMESEGSYFFQNRWMKLDHFFLDRGLVDQQGLEYLHSSCMALPFMSDELGRPAGWESWRLKGYSDHFPLILFLGSESNE</sequence>
<dbReference type="Pfam" id="PF19580">
    <property type="entry name" value="Exo_endo_phos_3"/>
    <property type="match status" value="1"/>
</dbReference>
<dbReference type="Proteomes" id="UP000324209">
    <property type="component" value="Chromosome"/>
</dbReference>
<dbReference type="AlphaFoldDB" id="A0A5C1QNH8"/>
<gene>
    <name evidence="2" type="ORF">EXM22_13190</name>
</gene>